<organism evidence="1">
    <name type="scientific">Arundo donax</name>
    <name type="common">Giant reed</name>
    <name type="synonym">Donax arundinaceus</name>
    <dbReference type="NCBI Taxonomy" id="35708"/>
    <lineage>
        <taxon>Eukaryota</taxon>
        <taxon>Viridiplantae</taxon>
        <taxon>Streptophyta</taxon>
        <taxon>Embryophyta</taxon>
        <taxon>Tracheophyta</taxon>
        <taxon>Spermatophyta</taxon>
        <taxon>Magnoliopsida</taxon>
        <taxon>Liliopsida</taxon>
        <taxon>Poales</taxon>
        <taxon>Poaceae</taxon>
        <taxon>PACMAD clade</taxon>
        <taxon>Arundinoideae</taxon>
        <taxon>Arundineae</taxon>
        <taxon>Arundo</taxon>
    </lineage>
</organism>
<sequence>MGTTIIKIRDTSLKFCKCNVGILGT</sequence>
<reference evidence="1" key="2">
    <citation type="journal article" date="2015" name="Data Brief">
        <title>Shoot transcriptome of the giant reed, Arundo donax.</title>
        <authorList>
            <person name="Barrero R.A."/>
            <person name="Guerrero F.D."/>
            <person name="Moolhuijzen P."/>
            <person name="Goolsby J.A."/>
            <person name="Tidwell J."/>
            <person name="Bellgard S.E."/>
            <person name="Bellgard M.I."/>
        </authorList>
    </citation>
    <scope>NUCLEOTIDE SEQUENCE</scope>
    <source>
        <tissue evidence="1">Shoot tissue taken approximately 20 cm above the soil surface</tissue>
    </source>
</reference>
<name>A0A0A8YXC6_ARUDO</name>
<proteinExistence type="predicted"/>
<accession>A0A0A8YXC6</accession>
<evidence type="ECO:0000313" key="1">
    <source>
        <dbReference type="EMBL" id="JAD27277.1"/>
    </source>
</evidence>
<dbReference type="AlphaFoldDB" id="A0A0A8YXC6"/>
<dbReference type="EMBL" id="GBRH01270618">
    <property type="protein sequence ID" value="JAD27277.1"/>
    <property type="molecule type" value="Transcribed_RNA"/>
</dbReference>
<protein>
    <submittedName>
        <fullName evidence="1">Uncharacterized protein</fullName>
    </submittedName>
</protein>
<reference evidence="1" key="1">
    <citation type="submission" date="2014-09" db="EMBL/GenBank/DDBJ databases">
        <authorList>
            <person name="Magalhaes I.L.F."/>
            <person name="Oliveira U."/>
            <person name="Santos F.R."/>
            <person name="Vidigal T.H.D.A."/>
            <person name="Brescovit A.D."/>
            <person name="Santos A.J."/>
        </authorList>
    </citation>
    <scope>NUCLEOTIDE SEQUENCE</scope>
    <source>
        <tissue evidence="1">Shoot tissue taken approximately 20 cm above the soil surface</tissue>
    </source>
</reference>